<dbReference type="KEGG" id="cthm:CFE_1033"/>
<dbReference type="AlphaFoldDB" id="A0A2R4MZE9"/>
<evidence type="ECO:0000256" key="4">
    <source>
        <dbReference type="ARBA" id="ARBA00023172"/>
    </source>
</evidence>
<evidence type="ECO:0000256" key="2">
    <source>
        <dbReference type="ARBA" id="ARBA00022578"/>
    </source>
</evidence>
<dbReference type="Pfam" id="PF14294">
    <property type="entry name" value="DUF4372"/>
    <property type="match status" value="1"/>
</dbReference>
<evidence type="ECO:0000256" key="3">
    <source>
        <dbReference type="ARBA" id="ARBA00023125"/>
    </source>
</evidence>
<dbReference type="Gene3D" id="3.90.350.10">
    <property type="entry name" value="Transposase Inhibitor Protein From Tn5, Chain A, domain 1"/>
    <property type="match status" value="1"/>
</dbReference>
<evidence type="ECO:0000259" key="5">
    <source>
        <dbReference type="Pfam" id="PF01609"/>
    </source>
</evidence>
<dbReference type="NCBIfam" id="NF033592">
    <property type="entry name" value="transpos_IS4_1"/>
    <property type="match status" value="1"/>
</dbReference>
<evidence type="ECO:0000313" key="9">
    <source>
        <dbReference type="EMBL" id="AVX20656.1"/>
    </source>
</evidence>
<gene>
    <name evidence="7" type="ORF">CFE_0429</name>
    <name evidence="8" type="ORF">CFE_1033</name>
    <name evidence="9" type="ORF">CFE_1467</name>
</gene>
<dbReference type="GO" id="GO:0004803">
    <property type="term" value="F:transposase activity"/>
    <property type="evidence" value="ECO:0007669"/>
    <property type="project" value="InterPro"/>
</dbReference>
<dbReference type="InterPro" id="IPR012337">
    <property type="entry name" value="RNaseH-like_sf"/>
</dbReference>
<dbReference type="SUPFAM" id="SSF53098">
    <property type="entry name" value="Ribonuclease H-like"/>
    <property type="match status" value="1"/>
</dbReference>
<dbReference type="Pfam" id="PF01609">
    <property type="entry name" value="DDE_Tnp_1"/>
    <property type="match status" value="1"/>
</dbReference>
<dbReference type="RefSeq" id="WP_107758336.1">
    <property type="nucleotide sequence ID" value="NZ_CP028491.1"/>
</dbReference>
<protein>
    <submittedName>
        <fullName evidence="8">IS4 transposase</fullName>
    </submittedName>
    <submittedName>
        <fullName evidence="7">Transposase, IS4 family</fullName>
    </submittedName>
</protein>
<name>A0A2R4MZE9_CARTR</name>
<evidence type="ECO:0000259" key="6">
    <source>
        <dbReference type="Pfam" id="PF14294"/>
    </source>
</evidence>
<keyword evidence="3" id="KW-0238">DNA-binding</keyword>
<dbReference type="InterPro" id="IPR002559">
    <property type="entry name" value="Transposase_11"/>
</dbReference>
<dbReference type="KEGG" id="cthm:CFE_1467"/>
<sequence length="414" mass="47915">MQGKDITKSTFFQLFQPIFNEKIFQLINNAGVDKYVKKLTALKLFYLLAYAQLEQLKGLRDISNSLNNDLQSICIALDSISHSQISRRLNALPVSIFKAIFQDLTRQIGEKVGFQKIRNSLGRIYLIDASVISLCLSRYRWAEFRKEKGGIKLHLRLNLFGQGVLPDCATITTAKHSDKTEMDNLIVEEKDAINIFDRGYVDYKKFDHYCEKGIGFVTRLKSNAVVYVQKELPLSPASEISRDYIAILGWGSSRMKHPVRLIETTDTEGNQITIVTNVFEKTAEEIGQLYRYRWQIEIFFKWLKQHLHVKHLYGLGQQAVENQLYIALATYCLLKMIQIRTGCEGSLLTVKRLVCACLYEPYEVFRKKLCKQKKRTSKGRRRLNYEAIYELTVRQVMDGETNFLNEVSYDPIIL</sequence>
<proteinExistence type="inferred from homology"/>
<dbReference type="EMBL" id="CP028491">
    <property type="protein sequence ID" value="AVX20228.1"/>
    <property type="molecule type" value="Genomic_DNA"/>
</dbReference>
<dbReference type="Proteomes" id="UP000241323">
    <property type="component" value="Chromosome"/>
</dbReference>
<keyword evidence="4" id="KW-0233">DNA recombination</keyword>
<keyword evidence="10" id="KW-1185">Reference proteome</keyword>
<keyword evidence="2" id="KW-0815">Transposition</keyword>
<feature type="domain" description="DUF4372" evidence="6">
    <location>
        <begin position="8"/>
        <end position="68"/>
    </location>
</feature>
<reference evidence="8 10" key="1">
    <citation type="submission" date="2018-04" db="EMBL/GenBank/DDBJ databases">
        <title>Genomic insights into metabolic versatility of Carboxydocella thermautotrophica capable of coupling hydrogenogenic CO oxidation with the reduction of Fe(III) minerals in Kamchatka hot springs.</title>
        <authorList>
            <person name="Toshchakov S.V."/>
            <person name="Tepliuk A.V."/>
            <person name="Gavrilov S.N."/>
            <person name="Kublanov I.V."/>
            <person name="Lebedinsky A.V."/>
            <person name="Bonch-Osmolovskaya E.A."/>
            <person name="Rusakov V.S."/>
            <person name="Chistyakova N.I."/>
            <person name="Korzhenkov A."/>
            <person name="Zavarsina D.G."/>
            <person name="Sokolova T.G."/>
        </authorList>
    </citation>
    <scope>NUCLEOTIDE SEQUENCE [LARGE SCALE GENOMIC DNA]</scope>
    <source>
        <strain evidence="8 10">019</strain>
    </source>
</reference>
<dbReference type="EMBL" id="CP028491">
    <property type="protein sequence ID" value="AVX20656.1"/>
    <property type="molecule type" value="Genomic_DNA"/>
</dbReference>
<dbReference type="EMBL" id="CP028491">
    <property type="protein sequence ID" value="AVX19628.1"/>
    <property type="molecule type" value="Genomic_DNA"/>
</dbReference>
<evidence type="ECO:0000313" key="8">
    <source>
        <dbReference type="EMBL" id="AVX20228.1"/>
    </source>
</evidence>
<dbReference type="InterPro" id="IPR025399">
    <property type="entry name" value="DUF4372"/>
</dbReference>
<evidence type="ECO:0000256" key="1">
    <source>
        <dbReference type="ARBA" id="ARBA00010075"/>
    </source>
</evidence>
<evidence type="ECO:0000313" key="7">
    <source>
        <dbReference type="EMBL" id="AVX19628.1"/>
    </source>
</evidence>
<comment type="similarity">
    <text evidence="1">Belongs to the transposase 11 family.</text>
</comment>
<accession>A0A2R4MZE9</accession>
<dbReference type="KEGG" id="cthm:CFE_0429"/>
<dbReference type="PANTHER" id="PTHR33258:SF1">
    <property type="entry name" value="TRANSPOSASE INSL FOR INSERTION SEQUENCE ELEMENT IS186A-RELATED"/>
    <property type="match status" value="1"/>
</dbReference>
<dbReference type="GO" id="GO:0006313">
    <property type="term" value="P:DNA transposition"/>
    <property type="evidence" value="ECO:0007669"/>
    <property type="project" value="InterPro"/>
</dbReference>
<evidence type="ECO:0000313" key="10">
    <source>
        <dbReference type="Proteomes" id="UP000241323"/>
    </source>
</evidence>
<organism evidence="8 10">
    <name type="scientific">Carboxydocella thermautotrophica</name>
    <dbReference type="NCBI Taxonomy" id="178899"/>
    <lineage>
        <taxon>Bacteria</taxon>
        <taxon>Bacillati</taxon>
        <taxon>Bacillota</taxon>
        <taxon>Clostridia</taxon>
        <taxon>Eubacteriales</taxon>
        <taxon>Clostridiales Family XVI. Incertae Sedis</taxon>
        <taxon>Carboxydocella</taxon>
    </lineage>
</organism>
<feature type="domain" description="Transposase IS4-like" evidence="5">
    <location>
        <begin position="122"/>
        <end position="333"/>
    </location>
</feature>
<dbReference type="InterPro" id="IPR047952">
    <property type="entry name" value="Transpos_IS4"/>
</dbReference>
<dbReference type="PANTHER" id="PTHR33258">
    <property type="entry name" value="TRANSPOSASE INSL FOR INSERTION SEQUENCE ELEMENT IS186A-RELATED"/>
    <property type="match status" value="1"/>
</dbReference>
<dbReference type="GO" id="GO:0003677">
    <property type="term" value="F:DNA binding"/>
    <property type="evidence" value="ECO:0007669"/>
    <property type="project" value="UniProtKB-KW"/>
</dbReference>